<evidence type="ECO:0000256" key="4">
    <source>
        <dbReference type="ARBA" id="ARBA00022723"/>
    </source>
</evidence>
<evidence type="ECO:0000256" key="1">
    <source>
        <dbReference type="ARBA" id="ARBA00000900"/>
    </source>
</evidence>
<dbReference type="AlphaFoldDB" id="A0AAV5J8N0"/>
<dbReference type="PANTHER" id="PTHR22937:SF136">
    <property type="entry name" value="RING-TYPE E3 UBIQUITIN TRANSFERASE"/>
    <property type="match status" value="1"/>
</dbReference>
<feature type="compositionally biased region" description="Polar residues" evidence="9">
    <location>
        <begin position="306"/>
        <end position="327"/>
    </location>
</feature>
<evidence type="ECO:0000256" key="9">
    <source>
        <dbReference type="SAM" id="MobiDB-lite"/>
    </source>
</evidence>
<dbReference type="GO" id="GO:0061630">
    <property type="term" value="F:ubiquitin protein ligase activity"/>
    <property type="evidence" value="ECO:0007669"/>
    <property type="project" value="UniProtKB-EC"/>
</dbReference>
<dbReference type="Pfam" id="PF13639">
    <property type="entry name" value="zf-RING_2"/>
    <property type="match status" value="1"/>
</dbReference>
<dbReference type="EC" id="2.3.2.27" evidence="2"/>
<feature type="region of interest" description="Disordered" evidence="9">
    <location>
        <begin position="49"/>
        <end position="327"/>
    </location>
</feature>
<evidence type="ECO:0000313" key="11">
    <source>
        <dbReference type="EMBL" id="GKV07743.1"/>
    </source>
</evidence>
<keyword evidence="4" id="KW-0479">Metal-binding</keyword>
<organism evidence="11 12">
    <name type="scientific">Rubroshorea leprosula</name>
    <dbReference type="NCBI Taxonomy" id="152421"/>
    <lineage>
        <taxon>Eukaryota</taxon>
        <taxon>Viridiplantae</taxon>
        <taxon>Streptophyta</taxon>
        <taxon>Embryophyta</taxon>
        <taxon>Tracheophyta</taxon>
        <taxon>Spermatophyta</taxon>
        <taxon>Magnoliopsida</taxon>
        <taxon>eudicotyledons</taxon>
        <taxon>Gunneridae</taxon>
        <taxon>Pentapetalae</taxon>
        <taxon>rosids</taxon>
        <taxon>malvids</taxon>
        <taxon>Malvales</taxon>
        <taxon>Dipterocarpaceae</taxon>
        <taxon>Rubroshorea</taxon>
    </lineage>
</organism>
<dbReference type="PROSITE" id="PS50089">
    <property type="entry name" value="ZF_RING_2"/>
    <property type="match status" value="1"/>
</dbReference>
<evidence type="ECO:0000256" key="2">
    <source>
        <dbReference type="ARBA" id="ARBA00012483"/>
    </source>
</evidence>
<comment type="caution">
    <text evidence="11">The sequence shown here is derived from an EMBL/GenBank/DDBJ whole genome shotgun (WGS) entry which is preliminary data.</text>
</comment>
<evidence type="ECO:0000256" key="3">
    <source>
        <dbReference type="ARBA" id="ARBA00022679"/>
    </source>
</evidence>
<dbReference type="InterPro" id="IPR045191">
    <property type="entry name" value="MBR1/2-like"/>
</dbReference>
<dbReference type="Gene3D" id="3.30.40.10">
    <property type="entry name" value="Zinc/RING finger domain, C3HC4 (zinc finger)"/>
    <property type="match status" value="1"/>
</dbReference>
<sequence length="549" mass="60386">MDKYSRRRPVDRLAVPKRGAGLILKETVNNREQNAQFCNRIGCSNRLNSMKSTEIGKDKAKSSRPSYRPLSSGKETVGSSSRACSAVKSDRKSSINPPKKLLSHRETDSSESSSVQDEPEVSELIPPPGKIQRGLHTESEDSSSSEGSVMDVKSTSISSNTRSKRNFQRRSGLGNQDSLASSSISSVSRSTSQPPIANGSRYGLKNLRCNSISDIAPSGCSSSDSSSSKRKDVIKKRNSDGETSSSSRGKNVSGSSWEGRNSNSSHNISVSESRRGGHWPLMRDNAVASVRTRRPSNSYGRARLPNQGNGNMNSLSSHESTTTMPQVPQSEVALDLSAPISAEIALSHGSSENLRNLMPSSPSEVGITQSVMNRDGFRLYNMDGIAEILLALERIEQDEELTHEQLLVLETSLFLNGLNFNDQHSDMRLDIDNMSYEELLALEDRMGTVSTALSEEALSKCLRRRLYELTPEEYATVDRGGHMDDTKCSICQDEYVLGDELGSLQCEHRYHVTCIHQWLRLKNWCPICKAPAERSPPSSSTLESSRTIE</sequence>
<dbReference type="Proteomes" id="UP001054252">
    <property type="component" value="Unassembled WGS sequence"/>
</dbReference>
<evidence type="ECO:0000256" key="8">
    <source>
        <dbReference type="PROSITE-ProRule" id="PRU00175"/>
    </source>
</evidence>
<protein>
    <recommendedName>
        <fullName evidence="2">RING-type E3 ubiquitin transferase</fullName>
        <ecNumber evidence="2">2.3.2.27</ecNumber>
    </recommendedName>
</protein>
<dbReference type="SMART" id="SM00184">
    <property type="entry name" value="RING"/>
    <property type="match status" value="1"/>
</dbReference>
<name>A0AAV5J8N0_9ROSI</name>
<feature type="compositionally biased region" description="Polar residues" evidence="9">
    <location>
        <begin position="73"/>
        <end position="83"/>
    </location>
</feature>
<evidence type="ECO:0000256" key="6">
    <source>
        <dbReference type="ARBA" id="ARBA00022786"/>
    </source>
</evidence>
<dbReference type="FunFam" id="3.30.40.10:FF:000504">
    <property type="entry name" value="E3 ubiquitin-protein ligase arkadia"/>
    <property type="match status" value="1"/>
</dbReference>
<accession>A0AAV5J8N0</accession>
<dbReference type="PANTHER" id="PTHR22937">
    <property type="entry name" value="E3 UBIQUITIN-PROTEIN LIGASE RNF165"/>
    <property type="match status" value="1"/>
</dbReference>
<dbReference type="SUPFAM" id="SSF57850">
    <property type="entry name" value="RING/U-box"/>
    <property type="match status" value="1"/>
</dbReference>
<evidence type="ECO:0000313" key="12">
    <source>
        <dbReference type="Proteomes" id="UP001054252"/>
    </source>
</evidence>
<keyword evidence="6" id="KW-0833">Ubl conjugation pathway</keyword>
<feature type="compositionally biased region" description="Low complexity" evidence="9">
    <location>
        <begin position="244"/>
        <end position="271"/>
    </location>
</feature>
<feature type="domain" description="RING-type" evidence="10">
    <location>
        <begin position="488"/>
        <end position="529"/>
    </location>
</feature>
<keyword evidence="5 8" id="KW-0863">Zinc-finger</keyword>
<dbReference type="GO" id="GO:0008270">
    <property type="term" value="F:zinc ion binding"/>
    <property type="evidence" value="ECO:0007669"/>
    <property type="project" value="UniProtKB-KW"/>
</dbReference>
<feature type="compositionally biased region" description="Basic and acidic residues" evidence="9">
    <location>
        <begin position="227"/>
        <end position="240"/>
    </location>
</feature>
<proteinExistence type="predicted"/>
<evidence type="ECO:0000259" key="10">
    <source>
        <dbReference type="PROSITE" id="PS50089"/>
    </source>
</evidence>
<comment type="catalytic activity">
    <reaction evidence="1">
        <text>S-ubiquitinyl-[E2 ubiquitin-conjugating enzyme]-L-cysteine + [acceptor protein]-L-lysine = [E2 ubiquitin-conjugating enzyme]-L-cysteine + N(6)-ubiquitinyl-[acceptor protein]-L-lysine.</text>
        <dbReference type="EC" id="2.3.2.27"/>
    </reaction>
</comment>
<dbReference type="EMBL" id="BPVZ01000028">
    <property type="protein sequence ID" value="GKV07743.1"/>
    <property type="molecule type" value="Genomic_DNA"/>
</dbReference>
<evidence type="ECO:0000256" key="5">
    <source>
        <dbReference type="ARBA" id="ARBA00022771"/>
    </source>
</evidence>
<keyword evidence="7" id="KW-0862">Zinc</keyword>
<keyword evidence="3" id="KW-0808">Transferase</keyword>
<feature type="compositionally biased region" description="Low complexity" evidence="9">
    <location>
        <begin position="211"/>
        <end position="226"/>
    </location>
</feature>
<evidence type="ECO:0000256" key="7">
    <source>
        <dbReference type="ARBA" id="ARBA00022833"/>
    </source>
</evidence>
<feature type="compositionally biased region" description="Low complexity" evidence="9">
    <location>
        <begin position="178"/>
        <end position="192"/>
    </location>
</feature>
<reference evidence="11 12" key="1">
    <citation type="journal article" date="2021" name="Commun. Biol.">
        <title>The genome of Shorea leprosula (Dipterocarpaceae) highlights the ecological relevance of drought in aseasonal tropical rainforests.</title>
        <authorList>
            <person name="Ng K.K.S."/>
            <person name="Kobayashi M.J."/>
            <person name="Fawcett J.A."/>
            <person name="Hatakeyama M."/>
            <person name="Paape T."/>
            <person name="Ng C.H."/>
            <person name="Ang C.C."/>
            <person name="Tnah L.H."/>
            <person name="Lee C.T."/>
            <person name="Nishiyama T."/>
            <person name="Sese J."/>
            <person name="O'Brien M.J."/>
            <person name="Copetti D."/>
            <person name="Mohd Noor M.I."/>
            <person name="Ong R.C."/>
            <person name="Putra M."/>
            <person name="Sireger I.Z."/>
            <person name="Indrioko S."/>
            <person name="Kosugi Y."/>
            <person name="Izuno A."/>
            <person name="Isagi Y."/>
            <person name="Lee S.L."/>
            <person name="Shimizu K.K."/>
        </authorList>
    </citation>
    <scope>NUCLEOTIDE SEQUENCE [LARGE SCALE GENOMIC DNA]</scope>
    <source>
        <strain evidence="11">214</strain>
    </source>
</reference>
<dbReference type="InterPro" id="IPR001841">
    <property type="entry name" value="Znf_RING"/>
</dbReference>
<keyword evidence="12" id="KW-1185">Reference proteome</keyword>
<gene>
    <name evidence="11" type="ORF">SLEP1_g19473</name>
</gene>
<dbReference type="InterPro" id="IPR013083">
    <property type="entry name" value="Znf_RING/FYVE/PHD"/>
</dbReference>